<reference evidence="1 2" key="1">
    <citation type="submission" date="2013-06" db="EMBL/GenBank/DDBJ databases">
        <title>Draft genome sequence of Thauera terpenica.</title>
        <authorList>
            <person name="Liu B."/>
            <person name="Frostegard A.H."/>
            <person name="Shapleigh J.P."/>
        </authorList>
    </citation>
    <scope>NUCLEOTIDE SEQUENCE [LARGE SCALE GENOMIC DNA]</scope>
    <source>
        <strain evidence="1 2">58Eu</strain>
    </source>
</reference>
<dbReference type="EMBL" id="ATJV01000070">
    <property type="protein sequence ID" value="EPZ14704.1"/>
    <property type="molecule type" value="Genomic_DNA"/>
</dbReference>
<dbReference type="AlphaFoldDB" id="T0APC6"/>
<dbReference type="STRING" id="1348657.M622_04440"/>
<keyword evidence="2" id="KW-1185">Reference proteome</keyword>
<organism evidence="1 2">
    <name type="scientific">Thauera terpenica 58Eu</name>
    <dbReference type="NCBI Taxonomy" id="1348657"/>
    <lineage>
        <taxon>Bacteria</taxon>
        <taxon>Pseudomonadati</taxon>
        <taxon>Pseudomonadota</taxon>
        <taxon>Betaproteobacteria</taxon>
        <taxon>Rhodocyclales</taxon>
        <taxon>Zoogloeaceae</taxon>
        <taxon>Thauera</taxon>
    </lineage>
</organism>
<evidence type="ECO:0000313" key="2">
    <source>
        <dbReference type="Proteomes" id="UP000015455"/>
    </source>
</evidence>
<evidence type="ECO:0008006" key="3">
    <source>
        <dbReference type="Google" id="ProtNLM"/>
    </source>
</evidence>
<protein>
    <recommendedName>
        <fullName evidence="3">Tr-type G domain-containing protein</fullName>
    </recommendedName>
</protein>
<comment type="caution">
    <text evidence="1">The sequence shown here is derived from an EMBL/GenBank/DDBJ whole genome shotgun (WGS) entry which is preliminary data.</text>
</comment>
<dbReference type="PATRIC" id="fig|1348657.5.peg.2645"/>
<name>T0APC6_9RHOO</name>
<dbReference type="RefSeq" id="WP_021250046.1">
    <property type="nucleotide sequence ID" value="NZ_ATJV01000070.1"/>
</dbReference>
<accession>T0APC6</accession>
<dbReference type="Proteomes" id="UP000015455">
    <property type="component" value="Unassembled WGS sequence"/>
</dbReference>
<sequence length="40" mass="4349">MIVATAGHVDHGRISLVRQLTGARADRLEVVIKARPATIR</sequence>
<proteinExistence type="predicted"/>
<gene>
    <name evidence="1" type="ORF">M622_04440</name>
</gene>
<evidence type="ECO:0000313" key="1">
    <source>
        <dbReference type="EMBL" id="EPZ14704.1"/>
    </source>
</evidence>